<evidence type="ECO:0000256" key="1">
    <source>
        <dbReference type="ARBA" id="ARBA00022723"/>
    </source>
</evidence>
<feature type="transmembrane region" description="Helical" evidence="2">
    <location>
        <begin position="92"/>
        <end position="115"/>
    </location>
</feature>
<organism evidence="4 5">
    <name type="scientific">Saccharothrix saharensis</name>
    <dbReference type="NCBI Taxonomy" id="571190"/>
    <lineage>
        <taxon>Bacteria</taxon>
        <taxon>Bacillati</taxon>
        <taxon>Actinomycetota</taxon>
        <taxon>Actinomycetes</taxon>
        <taxon>Pseudonocardiales</taxon>
        <taxon>Pseudonocardiaceae</taxon>
        <taxon>Saccharothrix</taxon>
    </lineage>
</organism>
<dbReference type="Pfam" id="PF13473">
    <property type="entry name" value="Cupredoxin_1"/>
    <property type="match status" value="1"/>
</dbReference>
<dbReference type="InterPro" id="IPR028096">
    <property type="entry name" value="EfeO_Cupredoxin"/>
</dbReference>
<feature type="transmembrane region" description="Helical" evidence="2">
    <location>
        <begin position="16"/>
        <end position="35"/>
    </location>
</feature>
<dbReference type="InterPro" id="IPR008972">
    <property type="entry name" value="Cupredoxin"/>
</dbReference>
<feature type="transmembrane region" description="Helical" evidence="2">
    <location>
        <begin position="127"/>
        <end position="148"/>
    </location>
</feature>
<comment type="caution">
    <text evidence="4">The sequence shown here is derived from an EMBL/GenBank/DDBJ whole genome shotgun (WGS) entry which is preliminary data.</text>
</comment>
<dbReference type="GO" id="GO:0046872">
    <property type="term" value="F:metal ion binding"/>
    <property type="evidence" value="ECO:0007669"/>
    <property type="project" value="UniProtKB-KW"/>
</dbReference>
<dbReference type="Proteomes" id="UP000316628">
    <property type="component" value="Unassembled WGS sequence"/>
</dbReference>
<dbReference type="Gene3D" id="2.60.40.420">
    <property type="entry name" value="Cupredoxins - blue copper proteins"/>
    <property type="match status" value="1"/>
</dbReference>
<reference evidence="4 5" key="1">
    <citation type="submission" date="2019-06" db="EMBL/GenBank/DDBJ databases">
        <title>Sequencing the genomes of 1000 actinobacteria strains.</title>
        <authorList>
            <person name="Klenk H.-P."/>
        </authorList>
    </citation>
    <scope>NUCLEOTIDE SEQUENCE [LARGE SCALE GENOMIC DNA]</scope>
    <source>
        <strain evidence="4 5">DSM 45456</strain>
    </source>
</reference>
<evidence type="ECO:0000313" key="4">
    <source>
        <dbReference type="EMBL" id="TQM85028.1"/>
    </source>
</evidence>
<accession>A0A543JQE2</accession>
<dbReference type="RefSeq" id="WP_141983125.1">
    <property type="nucleotide sequence ID" value="NZ_VFPP01000001.1"/>
</dbReference>
<dbReference type="PROSITE" id="PS00079">
    <property type="entry name" value="MULTICOPPER_OXIDASE1"/>
    <property type="match status" value="1"/>
</dbReference>
<feature type="transmembrane region" description="Helical" evidence="2">
    <location>
        <begin position="62"/>
        <end position="80"/>
    </location>
</feature>
<feature type="transmembrane region" description="Helical" evidence="2">
    <location>
        <begin position="41"/>
        <end position="57"/>
    </location>
</feature>
<keyword evidence="2" id="KW-0812">Transmembrane</keyword>
<dbReference type="AlphaFoldDB" id="A0A543JQE2"/>
<dbReference type="OrthoDB" id="3690849at2"/>
<evidence type="ECO:0000256" key="2">
    <source>
        <dbReference type="SAM" id="Phobius"/>
    </source>
</evidence>
<feature type="domain" description="EfeO-type cupredoxin-like" evidence="3">
    <location>
        <begin position="148"/>
        <end position="244"/>
    </location>
</feature>
<proteinExistence type="predicted"/>
<name>A0A543JQE2_9PSEU</name>
<gene>
    <name evidence="4" type="ORF">FHX81_7497</name>
</gene>
<keyword evidence="2" id="KW-0472">Membrane</keyword>
<keyword evidence="1" id="KW-0479">Metal-binding</keyword>
<dbReference type="EMBL" id="VFPP01000001">
    <property type="protein sequence ID" value="TQM85028.1"/>
    <property type="molecule type" value="Genomic_DNA"/>
</dbReference>
<dbReference type="CDD" id="cd00920">
    <property type="entry name" value="Cupredoxin"/>
    <property type="match status" value="1"/>
</dbReference>
<dbReference type="InterPro" id="IPR033138">
    <property type="entry name" value="Cu_oxidase_CS"/>
</dbReference>
<sequence length="270" mass="27460">MTAPAVERRTTSPTTALAATCVLAVANAVAFLVLAGQPNPAMAAVSVFPLLAAVLLWRGARVAPVVTIAVAVSVVFFRPVDLAFDLVRPADVAPFAVAAAIVSAAGVAVVSSLVLALRPAGGAGDRLVGVGGGAAVGVALAAALVVVWPQSDDTASLTDEQIAALPTVDLANFRFSPAQLRVGRGQPVAFRFTNDTDDNHTFTITGLGVDVEVPSGRTRITVVDAAPGRYAVHCAAGDHREKGMVGRLTVTEDALTAATHEVETGAHHHG</sequence>
<protein>
    <submittedName>
        <fullName evidence="4">Cupredoxin-like protein</fullName>
    </submittedName>
</protein>
<evidence type="ECO:0000313" key="5">
    <source>
        <dbReference type="Proteomes" id="UP000316628"/>
    </source>
</evidence>
<keyword evidence="5" id="KW-1185">Reference proteome</keyword>
<dbReference type="SUPFAM" id="SSF49503">
    <property type="entry name" value="Cupredoxins"/>
    <property type="match status" value="1"/>
</dbReference>
<keyword evidence="2" id="KW-1133">Transmembrane helix</keyword>
<evidence type="ECO:0000259" key="3">
    <source>
        <dbReference type="Pfam" id="PF13473"/>
    </source>
</evidence>